<dbReference type="Proteomes" id="UP001178662">
    <property type="component" value="Chromosome"/>
</dbReference>
<organism evidence="1 2">
    <name type="scientific">Candidatus Cohnella colombiensis</name>
    <dbReference type="NCBI Taxonomy" id="3121368"/>
    <lineage>
        <taxon>Bacteria</taxon>
        <taxon>Bacillati</taxon>
        <taxon>Bacillota</taxon>
        <taxon>Bacilli</taxon>
        <taxon>Bacillales</taxon>
        <taxon>Paenibacillaceae</taxon>
        <taxon>Cohnella</taxon>
    </lineage>
</organism>
<dbReference type="AlphaFoldDB" id="A0AA95F145"/>
<name>A0AA95F145_9BACL</name>
<protein>
    <submittedName>
        <fullName evidence="1">Uncharacterized protein</fullName>
    </submittedName>
</protein>
<sequence>MMKNFPENFNNEITLTFKFDPQKVKKDQEVAVYYYDELKKEWVKVGGTVSDNRITVKVNHFRTNN</sequence>
<proteinExistence type="predicted"/>
<dbReference type="EMBL" id="CP119317">
    <property type="protein sequence ID" value="WEK54978.1"/>
    <property type="molecule type" value="Genomic_DNA"/>
</dbReference>
<evidence type="ECO:0000313" key="2">
    <source>
        <dbReference type="Proteomes" id="UP001178662"/>
    </source>
</evidence>
<reference evidence="1" key="1">
    <citation type="submission" date="2023-03" db="EMBL/GenBank/DDBJ databases">
        <title>Andean soil-derived lignocellulolytic bacterial consortium as a source of novel taxa and putative plastic-active enzymes.</title>
        <authorList>
            <person name="Diaz-Garcia L."/>
            <person name="Chuvochina M."/>
            <person name="Feuerriegel G."/>
            <person name="Bunk B."/>
            <person name="Sproer C."/>
            <person name="Streit W.R."/>
            <person name="Rodriguez L.M."/>
            <person name="Overmann J."/>
            <person name="Jimenez D.J."/>
        </authorList>
    </citation>
    <scope>NUCLEOTIDE SEQUENCE</scope>
    <source>
        <strain evidence="1">MAG 2441</strain>
    </source>
</reference>
<evidence type="ECO:0000313" key="1">
    <source>
        <dbReference type="EMBL" id="WEK54978.1"/>
    </source>
</evidence>
<gene>
    <name evidence="1" type="ORF">P0Y55_02515</name>
</gene>
<keyword evidence="2" id="KW-1185">Reference proteome</keyword>
<accession>A0AA95F145</accession>